<dbReference type="PaxDb" id="353153-Q4DKX7"/>
<dbReference type="GO" id="GO:0003352">
    <property type="term" value="P:regulation of cilium movement"/>
    <property type="evidence" value="ECO:0007669"/>
    <property type="project" value="InterPro"/>
</dbReference>
<keyword evidence="1" id="KW-1133">Transmembrane helix</keyword>
<dbReference type="PANTHER" id="PTHR13238">
    <property type="entry name" value="PROTEIN C21ORF59"/>
    <property type="match status" value="1"/>
</dbReference>
<feature type="transmembrane region" description="Helical" evidence="1">
    <location>
        <begin position="28"/>
        <end position="47"/>
    </location>
</feature>
<gene>
    <name evidence="2" type="ORF">Tc00.1047053506337.130</name>
</gene>
<sequence length="345" mass="39915">MFFFFLVLFSCAFFFFFCACFCCCGRVIFTAFSLFFSIYIYILLFFASCKKWSEPFGNTAKMVLLTVKGTMFPDEFTFECTASTSISPELARQLCHIQNARHQVKLQLLSARELLEEARRKRGLDAFGSTDDALTSYGGLIEEVSTRLKDKNKPVTLEEFDHDAEKLREMTEKLFPEECSLSEGGRDAAVERLYALHDNPDIDEDYRLVVYHCRAILDKRWKQQELQREDEAGLWFCGKLMEGTISKYSGRNEKSRLTVKVHPKDGAAPSIEPRMSYDDQRALFERMRQRREEYKTLEESELREKVLAQSRGRVVLDVASVSGGVRVDMSRLRPICPRKEENDVT</sequence>
<dbReference type="OMA" id="FCGKPME"/>
<evidence type="ECO:0000313" key="3">
    <source>
        <dbReference type="Proteomes" id="UP000002296"/>
    </source>
</evidence>
<name>Q4DKX7_TRYCC</name>
<protein>
    <submittedName>
        <fullName evidence="2">Uncharacterized protein</fullName>
    </submittedName>
</protein>
<dbReference type="InterPro" id="IPR021298">
    <property type="entry name" value="CFAP298"/>
</dbReference>
<evidence type="ECO:0000313" key="2">
    <source>
        <dbReference type="EMBL" id="EAN93181.1"/>
    </source>
</evidence>
<dbReference type="Proteomes" id="UP000002296">
    <property type="component" value="Unassembled WGS sequence"/>
</dbReference>
<keyword evidence="1" id="KW-0472">Membrane</keyword>
<organism evidence="2 3">
    <name type="scientific">Trypanosoma cruzi (strain CL Brener)</name>
    <dbReference type="NCBI Taxonomy" id="353153"/>
    <lineage>
        <taxon>Eukaryota</taxon>
        <taxon>Discoba</taxon>
        <taxon>Euglenozoa</taxon>
        <taxon>Kinetoplastea</taxon>
        <taxon>Metakinetoplastina</taxon>
        <taxon>Trypanosomatida</taxon>
        <taxon>Trypanosomatidae</taxon>
        <taxon>Trypanosoma</taxon>
        <taxon>Schizotrypanum</taxon>
    </lineage>
</organism>
<evidence type="ECO:0000256" key="1">
    <source>
        <dbReference type="SAM" id="Phobius"/>
    </source>
</evidence>
<dbReference type="AlphaFoldDB" id="Q4DKX7"/>
<comment type="caution">
    <text evidence="2">The sequence shown here is derived from an EMBL/GenBank/DDBJ whole genome shotgun (WGS) entry which is preliminary data.</text>
</comment>
<dbReference type="EMBL" id="AAHK01000370">
    <property type="protein sequence ID" value="EAN93181.1"/>
    <property type="molecule type" value="Genomic_DNA"/>
</dbReference>
<dbReference type="RefSeq" id="XP_815032.1">
    <property type="nucleotide sequence ID" value="XM_809939.1"/>
</dbReference>
<dbReference type="Pfam" id="PF11069">
    <property type="entry name" value="CFAP298"/>
    <property type="match status" value="1"/>
</dbReference>
<keyword evidence="1" id="KW-0812">Transmembrane</keyword>
<dbReference type="InParanoid" id="Q4DKX7"/>
<proteinExistence type="predicted"/>
<dbReference type="eggNOG" id="ENOG502RY1R">
    <property type="taxonomic scope" value="Eukaryota"/>
</dbReference>
<keyword evidence="3" id="KW-1185">Reference proteome</keyword>
<dbReference type="PANTHER" id="PTHR13238:SF7">
    <property type="match status" value="1"/>
</dbReference>
<dbReference type="GeneID" id="3546672"/>
<reference evidence="2 3" key="1">
    <citation type="journal article" date="2005" name="Science">
        <title>The genome sequence of Trypanosoma cruzi, etiologic agent of Chagas disease.</title>
        <authorList>
            <person name="El-Sayed N.M."/>
            <person name="Myler P.J."/>
            <person name="Bartholomeu D.C."/>
            <person name="Nilsson D."/>
            <person name="Aggarwal G."/>
            <person name="Tran A.N."/>
            <person name="Ghedin E."/>
            <person name="Worthey E.A."/>
            <person name="Delcher A.L."/>
            <person name="Blandin G."/>
            <person name="Westenberger S.J."/>
            <person name="Caler E."/>
            <person name="Cerqueira G.C."/>
            <person name="Branche C."/>
            <person name="Haas B."/>
            <person name="Anupama A."/>
            <person name="Arner E."/>
            <person name="Aslund L."/>
            <person name="Attipoe P."/>
            <person name="Bontempi E."/>
            <person name="Bringaud F."/>
            <person name="Burton P."/>
            <person name="Cadag E."/>
            <person name="Campbell D.A."/>
            <person name="Carrington M."/>
            <person name="Crabtree J."/>
            <person name="Darban H."/>
            <person name="da Silveira J.F."/>
            <person name="de Jong P."/>
            <person name="Edwards K."/>
            <person name="Englund P.T."/>
            <person name="Fazelina G."/>
            <person name="Feldblyum T."/>
            <person name="Ferella M."/>
            <person name="Frasch A.C."/>
            <person name="Gull K."/>
            <person name="Horn D."/>
            <person name="Hou L."/>
            <person name="Huang Y."/>
            <person name="Kindlund E."/>
            <person name="Klingbeil M."/>
            <person name="Kluge S."/>
            <person name="Koo H."/>
            <person name="Lacerda D."/>
            <person name="Levin M.J."/>
            <person name="Lorenzi H."/>
            <person name="Louie T."/>
            <person name="Machado C.R."/>
            <person name="McCulloch R."/>
            <person name="McKenna A."/>
            <person name="Mizuno Y."/>
            <person name="Mottram J.C."/>
            <person name="Nelson S."/>
            <person name="Ochaya S."/>
            <person name="Osoegawa K."/>
            <person name="Pai G."/>
            <person name="Parsons M."/>
            <person name="Pentony M."/>
            <person name="Pettersson U."/>
            <person name="Pop M."/>
            <person name="Ramirez J.L."/>
            <person name="Rinta J."/>
            <person name="Robertson L."/>
            <person name="Salzberg S.L."/>
            <person name="Sanchez D.O."/>
            <person name="Seyler A."/>
            <person name="Sharma R."/>
            <person name="Shetty J."/>
            <person name="Simpson A.J."/>
            <person name="Sisk E."/>
            <person name="Tammi M.T."/>
            <person name="Tarleton R."/>
            <person name="Teixeira S."/>
            <person name="Van Aken S."/>
            <person name="Vogt C."/>
            <person name="Ward P.N."/>
            <person name="Wickstead B."/>
            <person name="Wortman J."/>
            <person name="White O."/>
            <person name="Fraser C.M."/>
            <person name="Stuart K.D."/>
            <person name="Andersson B."/>
        </authorList>
    </citation>
    <scope>NUCLEOTIDE SEQUENCE [LARGE SCALE GENOMIC DNA]</scope>
    <source>
        <strain evidence="2 3">CL Brener</strain>
    </source>
</reference>
<dbReference type="KEGG" id="tcr:506337.130"/>
<accession>Q4DKX7</accession>
<dbReference type="STRING" id="353153.Q4DKX7"/>